<dbReference type="AlphaFoldDB" id="B7ZZE9"/>
<feature type="compositionally biased region" description="Basic and acidic residues" evidence="1">
    <location>
        <begin position="204"/>
        <end position="215"/>
    </location>
</feature>
<evidence type="ECO:0000313" key="2">
    <source>
        <dbReference type="EMBL" id="ACL53298.1"/>
    </source>
</evidence>
<protein>
    <submittedName>
        <fullName evidence="2">Uncharacterized protein</fullName>
    </submittedName>
</protein>
<sequence length="234" mass="25494">MVAFTVLKSRIRIHRPAVEPDLPRGTRERADVAELDHGRGEVRREGVGVGAVEAHERVECAVAEELLVRVQQAGAGHEAPVVAVVELVGGERVERRERVVGVGRRAGLALLRGERRAHVVVAVDAGAEAGAARHPHRVRARQRREVARAQALGGEPGHQAGQVGVRAREVRRRARAVGERRVAPAQRHGPARAAELPQVQVDAPEEKERRADREYYTTSSIGGKSKARNEQRPG</sequence>
<proteinExistence type="evidence at transcript level"/>
<feature type="region of interest" description="Disordered" evidence="1">
    <location>
        <begin position="150"/>
        <end position="234"/>
    </location>
</feature>
<reference evidence="2" key="1">
    <citation type="journal article" date="2009" name="PLoS Genet.">
        <title>Sequencing, mapping, and analysis of 27,455 maize full-length cDNAs.</title>
        <authorList>
            <person name="Soderlund C."/>
            <person name="Descour A."/>
            <person name="Kudrna D."/>
            <person name="Bomhoff M."/>
            <person name="Boyd L."/>
            <person name="Currie J."/>
            <person name="Angelova A."/>
            <person name="Collura K."/>
            <person name="Wissotski M."/>
            <person name="Ashley E."/>
            <person name="Morrow D."/>
            <person name="Fernandes J."/>
            <person name="Walbot V."/>
            <person name="Yu Y."/>
        </authorList>
    </citation>
    <scope>NUCLEOTIDE SEQUENCE</scope>
    <source>
        <strain evidence="2">B73</strain>
    </source>
</reference>
<reference evidence="2" key="2">
    <citation type="submission" date="2012-06" db="EMBL/GenBank/DDBJ databases">
        <authorList>
            <person name="Yu Y."/>
            <person name="Currie J."/>
            <person name="Lomeli R."/>
            <person name="Angelova A."/>
            <person name="Collura K."/>
            <person name="Wissotski M."/>
            <person name="Campos D."/>
            <person name="Kudrna D."/>
            <person name="Golser W."/>
            <person name="Ashely E."/>
            <person name="Descour A."/>
            <person name="Fernandes J."/>
            <person name="Soderlund C."/>
            <person name="Walbot V."/>
        </authorList>
    </citation>
    <scope>NUCLEOTIDE SEQUENCE</scope>
    <source>
        <strain evidence="2">B73</strain>
    </source>
</reference>
<name>B7ZZE9_MAIZE</name>
<evidence type="ECO:0000256" key="1">
    <source>
        <dbReference type="SAM" id="MobiDB-lite"/>
    </source>
</evidence>
<accession>B7ZZE9</accession>
<dbReference type="EMBL" id="BT054691">
    <property type="protein sequence ID" value="ACL53298.1"/>
    <property type="molecule type" value="mRNA"/>
</dbReference>
<organism evidence="2">
    <name type="scientific">Zea mays</name>
    <name type="common">Maize</name>
    <dbReference type="NCBI Taxonomy" id="4577"/>
    <lineage>
        <taxon>Eukaryota</taxon>
        <taxon>Viridiplantae</taxon>
        <taxon>Streptophyta</taxon>
        <taxon>Embryophyta</taxon>
        <taxon>Tracheophyta</taxon>
        <taxon>Spermatophyta</taxon>
        <taxon>Magnoliopsida</taxon>
        <taxon>Liliopsida</taxon>
        <taxon>Poales</taxon>
        <taxon>Poaceae</taxon>
        <taxon>PACMAD clade</taxon>
        <taxon>Panicoideae</taxon>
        <taxon>Andropogonodae</taxon>
        <taxon>Andropogoneae</taxon>
        <taxon>Tripsacinae</taxon>
        <taxon>Zea</taxon>
    </lineage>
</organism>